<dbReference type="RefSeq" id="WP_084121611.1">
    <property type="nucleotide sequence ID" value="NZ_LT838813.1"/>
</dbReference>
<gene>
    <name evidence="1" type="ORF">SAMN00777080_3461</name>
</gene>
<evidence type="ECO:0000313" key="2">
    <source>
        <dbReference type="Proteomes" id="UP000192333"/>
    </source>
</evidence>
<evidence type="ECO:0000313" key="1">
    <source>
        <dbReference type="EMBL" id="SMD44827.1"/>
    </source>
</evidence>
<protein>
    <submittedName>
        <fullName evidence="1">Uncharacterized protein</fullName>
    </submittedName>
</protein>
<dbReference type="Proteomes" id="UP000192333">
    <property type="component" value="Chromosome I"/>
</dbReference>
<proteinExistence type="predicted"/>
<reference evidence="2" key="1">
    <citation type="submission" date="2017-04" db="EMBL/GenBank/DDBJ databases">
        <authorList>
            <person name="Varghese N."/>
            <person name="Submissions S."/>
        </authorList>
    </citation>
    <scope>NUCLEOTIDE SEQUENCE [LARGE SCALE GENOMIC DNA]</scope>
    <source>
        <strain evidence="2">DSM 16537</strain>
    </source>
</reference>
<sequence length="79" mass="9043">MENSGLLSFVREKYLTLNFSIMINLAGAENLLGELLVDDKGFSLYFFAFESSGFTGNINWYGFGKKYQVVGIFCFRWNC</sequence>
<name>A0A1W2H7C0_9BACT</name>
<keyword evidence="2" id="KW-1185">Reference proteome</keyword>
<accession>A0A1W2H7C0</accession>
<dbReference type="AlphaFoldDB" id="A0A1W2H7C0"/>
<dbReference type="EMBL" id="LT838813">
    <property type="protein sequence ID" value="SMD44827.1"/>
    <property type="molecule type" value="Genomic_DNA"/>
</dbReference>
<organism evidence="1 2">
    <name type="scientific">Aquiflexum balticum DSM 16537</name>
    <dbReference type="NCBI Taxonomy" id="758820"/>
    <lineage>
        <taxon>Bacteria</taxon>
        <taxon>Pseudomonadati</taxon>
        <taxon>Bacteroidota</taxon>
        <taxon>Cytophagia</taxon>
        <taxon>Cytophagales</taxon>
        <taxon>Cyclobacteriaceae</taxon>
        <taxon>Aquiflexum</taxon>
    </lineage>
</organism>
<dbReference type="STRING" id="758820.SAMN00777080_3461"/>